<dbReference type="Proteomes" id="UP000235786">
    <property type="component" value="Unassembled WGS sequence"/>
</dbReference>
<feature type="region of interest" description="Disordered" evidence="1">
    <location>
        <begin position="509"/>
        <end position="772"/>
    </location>
</feature>
<dbReference type="STRING" id="1149755.A0A2J6RDK5"/>
<proteinExistence type="predicted"/>
<dbReference type="EMBL" id="KZ613950">
    <property type="protein sequence ID" value="PMD36597.1"/>
    <property type="molecule type" value="Genomic_DNA"/>
</dbReference>
<evidence type="ECO:0000256" key="1">
    <source>
        <dbReference type="SAM" id="MobiDB-lite"/>
    </source>
</evidence>
<dbReference type="InterPro" id="IPR019236">
    <property type="entry name" value="APP1_cat"/>
</dbReference>
<dbReference type="InterPro" id="IPR052935">
    <property type="entry name" value="Mg2+_PAP"/>
</dbReference>
<dbReference type="PIRSF" id="PIRSF037464">
    <property type="entry name" value="UCP037464_APP1"/>
    <property type="match status" value="1"/>
</dbReference>
<sequence>MSGSLSGFGGEGRERGARRKKLAGYLQAAKEIGQSYQQSYQEKWGSNNGDFDDDAASIPGAFPDAAIVSHGDEQLILFPSYAKRHNKEAPNPEAQMAASDNEDAPQDAEYWAREWQKFEDDRAIVDIDVRGWLYSPHRGPMTRKNRLLIGLARQLSGIPAPKPPSRAQSPDSATSLRARHKEHEARREEESIAQEAEQILRKGQGEQQVAAEGGYSERPLYDSDSESIYGERGRSGSHTPSRMDDLPGPGHLHKRASWNQPADMSPKELLAANTHLMARLRPFLTNPLVSSPVTVFFYDEQTSVSRTVMTNEAGHFVMRAALEFVPTHVRVLASEQLSATEEVKVTEPIGVSVISDVDDTIKHSSIGSGAREIFRNAFIRDLGDLTIEGVKEWYNTMYDMGCRVHYVSNSPWQLFPVLASYFSLAGLPPGSYHLKQYSGMLQGIFEPVAERKKGTLEKIMRDFPNRKFILIGDSGEADLEVYTDVVLANPGKVLAIFIRDVTTPESAGYFDSAMGPLSGDRRRDRAPPSRAQSGSSRMTQLSEASDRPERRPVLPPRAASEVKLQTSAGPTMGKLIDFDDEPEQIDVHESHRRVMPRSSSTFEALDSPRRRSAPDSTGVKMPPPRPSKPLALRGNTNPVSTPPASTNKGSPPPPPQPRRSKPSENTQSHPLSQAQSAADLQSPDQGYVSSARQKVSAAYNSLPEVRSYIPGRNAPPQGAQREASPNNPLAEPPPPPLPRRATGSTVNSITKRMSWNSTDTSEDESYRPPSNSNVPISKKLDMWKRRWHRARGILEAQGVVLRAWRVGGDVCLEAVQLVEKTLTEMNVEGYGHGKGKTGIGGGEAKVKDLKR</sequence>
<evidence type="ECO:0000259" key="2">
    <source>
        <dbReference type="Pfam" id="PF09949"/>
    </source>
</evidence>
<dbReference type="AlphaFoldDB" id="A0A2J6RDK5"/>
<feature type="compositionally biased region" description="Polar residues" evidence="1">
    <location>
        <begin position="664"/>
        <end position="693"/>
    </location>
</feature>
<reference evidence="3 4" key="1">
    <citation type="submission" date="2016-04" db="EMBL/GenBank/DDBJ databases">
        <title>A degradative enzymes factory behind the ericoid mycorrhizal symbiosis.</title>
        <authorList>
            <consortium name="DOE Joint Genome Institute"/>
            <person name="Martino E."/>
            <person name="Morin E."/>
            <person name="Grelet G."/>
            <person name="Kuo A."/>
            <person name="Kohler A."/>
            <person name="Daghino S."/>
            <person name="Barry K."/>
            <person name="Choi C."/>
            <person name="Cichocki N."/>
            <person name="Clum A."/>
            <person name="Copeland A."/>
            <person name="Hainaut M."/>
            <person name="Haridas S."/>
            <person name="Labutti K."/>
            <person name="Lindquist E."/>
            <person name="Lipzen A."/>
            <person name="Khouja H.-R."/>
            <person name="Murat C."/>
            <person name="Ohm R."/>
            <person name="Olson A."/>
            <person name="Spatafora J."/>
            <person name="Veneault-Fourrey C."/>
            <person name="Henrissat B."/>
            <person name="Grigoriev I."/>
            <person name="Martin F."/>
            <person name="Perotto S."/>
        </authorList>
    </citation>
    <scope>NUCLEOTIDE SEQUENCE [LARGE SCALE GENOMIC DNA]</scope>
    <source>
        <strain evidence="3 4">F</strain>
    </source>
</reference>
<feature type="compositionally biased region" description="Basic and acidic residues" evidence="1">
    <location>
        <begin position="181"/>
        <end position="190"/>
    </location>
</feature>
<dbReference type="InterPro" id="IPR036412">
    <property type="entry name" value="HAD-like_sf"/>
</dbReference>
<dbReference type="SUPFAM" id="SSF56784">
    <property type="entry name" value="HAD-like"/>
    <property type="match status" value="1"/>
</dbReference>
<feature type="compositionally biased region" description="Low complexity" evidence="1">
    <location>
        <begin position="205"/>
        <end position="214"/>
    </location>
</feature>
<feature type="compositionally biased region" description="Polar residues" evidence="1">
    <location>
        <begin position="166"/>
        <end position="175"/>
    </location>
</feature>
<protein>
    <submittedName>
        <fullName evidence="3">Actin patch protein 1</fullName>
    </submittedName>
</protein>
<gene>
    <name evidence="3" type="ORF">L207DRAFT_85246</name>
</gene>
<dbReference type="GO" id="GO:0008195">
    <property type="term" value="F:phosphatidate phosphatase activity"/>
    <property type="evidence" value="ECO:0007669"/>
    <property type="project" value="InterPro"/>
</dbReference>
<feature type="region of interest" description="Disordered" evidence="1">
    <location>
        <begin position="156"/>
        <end position="254"/>
    </location>
</feature>
<keyword evidence="4" id="KW-1185">Reference proteome</keyword>
<feature type="compositionally biased region" description="Polar residues" evidence="1">
    <location>
        <begin position="742"/>
        <end position="759"/>
    </location>
</feature>
<evidence type="ECO:0000313" key="4">
    <source>
        <dbReference type="Proteomes" id="UP000235786"/>
    </source>
</evidence>
<feature type="compositionally biased region" description="Polar residues" evidence="1">
    <location>
        <begin position="532"/>
        <end position="543"/>
    </location>
</feature>
<evidence type="ECO:0000313" key="3">
    <source>
        <dbReference type="EMBL" id="PMD36597.1"/>
    </source>
</evidence>
<name>A0A2J6RDK5_HYAVF</name>
<dbReference type="PANTHER" id="PTHR28208">
    <property type="entry name" value="PHOSPHATIDATE PHOSPHATASE APP1"/>
    <property type="match status" value="1"/>
</dbReference>
<dbReference type="Pfam" id="PF09949">
    <property type="entry name" value="APP1_cat"/>
    <property type="match status" value="1"/>
</dbReference>
<organism evidence="3 4">
    <name type="scientific">Hyaloscypha variabilis (strain UAMH 11265 / GT02V1 / F)</name>
    <name type="common">Meliniomyces variabilis</name>
    <dbReference type="NCBI Taxonomy" id="1149755"/>
    <lineage>
        <taxon>Eukaryota</taxon>
        <taxon>Fungi</taxon>
        <taxon>Dikarya</taxon>
        <taxon>Ascomycota</taxon>
        <taxon>Pezizomycotina</taxon>
        <taxon>Leotiomycetes</taxon>
        <taxon>Helotiales</taxon>
        <taxon>Hyaloscyphaceae</taxon>
        <taxon>Hyaloscypha</taxon>
        <taxon>Hyaloscypha variabilis</taxon>
    </lineage>
</organism>
<dbReference type="OrthoDB" id="2117591at2759"/>
<dbReference type="InterPro" id="IPR017210">
    <property type="entry name" value="APP1"/>
</dbReference>
<feature type="region of interest" description="Disordered" evidence="1">
    <location>
        <begin position="86"/>
        <end position="107"/>
    </location>
</feature>
<feature type="domain" description="Phosphatidate phosphatase APP1 catalytic" evidence="2">
    <location>
        <begin position="351"/>
        <end position="500"/>
    </location>
</feature>
<dbReference type="PANTHER" id="PTHR28208:SF3">
    <property type="entry name" value="PHOSPHATIDATE PHOSPHATASE APP1"/>
    <property type="match status" value="1"/>
</dbReference>
<dbReference type="GO" id="GO:0030479">
    <property type="term" value="C:actin cortical patch"/>
    <property type="evidence" value="ECO:0007669"/>
    <property type="project" value="TreeGrafter"/>
</dbReference>
<accession>A0A2J6RDK5</accession>